<evidence type="ECO:0000256" key="4">
    <source>
        <dbReference type="ARBA" id="ARBA00022448"/>
    </source>
</evidence>
<dbReference type="FunFam" id="3.40.50.2300:FF:000398">
    <property type="entry name" value="Glutamate receptor"/>
    <property type="match status" value="1"/>
</dbReference>
<dbReference type="InterPro" id="IPR017103">
    <property type="entry name" value="Iontropic_Glu_rcpt_pln"/>
</dbReference>
<dbReference type="FunFam" id="3.40.190.10:FF:000195">
    <property type="entry name" value="Glutamate receptor 2.7"/>
    <property type="match status" value="1"/>
</dbReference>
<dbReference type="PANTHER" id="PTHR34836:SF1">
    <property type="entry name" value="OS09G0428600 PROTEIN"/>
    <property type="match status" value="1"/>
</dbReference>
<evidence type="ECO:0000256" key="2">
    <source>
        <dbReference type="ARBA" id="ARBA00008685"/>
    </source>
</evidence>
<dbReference type="InterPro" id="IPR028082">
    <property type="entry name" value="Peripla_BP_I"/>
</dbReference>
<keyword evidence="13" id="KW-0407">Ion channel</keyword>
<dbReference type="PANTHER" id="PTHR34836">
    <property type="entry name" value="OS06G0188250 PROTEIN"/>
    <property type="match status" value="1"/>
</dbReference>
<dbReference type="GO" id="GO:0016020">
    <property type="term" value="C:membrane"/>
    <property type="evidence" value="ECO:0007669"/>
    <property type="project" value="UniProtKB-SubCell"/>
</dbReference>
<dbReference type="Pfam" id="PF01094">
    <property type="entry name" value="ANF_receptor"/>
    <property type="match status" value="1"/>
</dbReference>
<dbReference type="AlphaFoldDB" id="A0A8B8ZX29"/>
<gene>
    <name evidence="18" type="primary">LOC120107020</name>
</gene>
<dbReference type="Gene3D" id="1.10.287.70">
    <property type="match status" value="1"/>
</dbReference>
<keyword evidence="11" id="KW-0325">Glycoprotein</keyword>
<sequence>MAPYEALYGRKCRSPLHWDEVGERKLLGPELVQSARDKINEDLTYEEAPLRIVDKKEQILRRRTIPYVKIQWTNHTEREATWELEEEMRQSYPQLFEGRGLDGEAHLLLAASSFLVIFSIFVSDRAGVVLAQNLTISVDVGVILDLGSIEGKRSRTSISMAIDDFYAAHRNYRTRIILHTRDSNQDDVGAASAAVDLLKNVQVQAIIGPQTSSQAEFVADLGNKTQIPILSFSATSPSLSSARTPYFVRATFNDSSQAGAIAAIVQHFGWRESVPIYKDSDYGAGIIPSLTDALQDVEARVPYRSVISPSASDDQLDKELYKLMTMQTRVFVVHMTPGLGSRLFQRAKKLGMMTDDYAWITTDGITNLLDLLDPTVIDSMQGVIGVRPYIPRSKDIINFTARFKARFRRENPTAEPTDPTVFQLWAYDAAWALAMAVEKVGAPSPVFQQRPSEIGYYSDLGKLGESQTGPKILEAISKTRFHGLSGEFRLSNGQLQSSAFEIVNVNGKVGREIGFWNPVSGISRSPASSKDRTGLKPVIWPGDSTTVPKGWQIPTNEKKLRIGVPVKQGFNEFVNVSRNPSTNEVTVTGYCIDVFEAVMQALPYAVPYEYVPYDYESYDNFVYQVYDKKFDAVVGDVTILFNRSLYVDFTLPYTESGVSMIVPVKEDKSKNIWIFLKPLTTDLWLGSLSFFFFTGFVVWVIEHRINKQFRGTPTQQLGLIFYFAFSTLVFAHKEKLESNLSRFAVIILVFVVLILTSSYTASLTSMLTVQQLQPTVTDVNELLKNGEYIGYQDGSFVSEMLKGMNFGENKLRNYSTVDQYAQALRNGSAHGGVAAIFDEIPCLKLFLSKHGADYTMVGPTYKAEGFGFVFPKHSPLVPDVSRAVLSVTEGDIMTGIEKKWFGDQSASPSQSGSVSPASLDFQSFGGLFLITGAVSLLALLVFFAMFLYKNWKGTTTSESSLWRKIVALAKYFDSKDLTSPTFKKKDEVIPNNGELHQNGDAQGAVILPCFDGSQSPISISNHSDINFASPDEGMSSMEPGSPRIRSPQAEAFEELSEIRVERAV</sequence>
<dbReference type="Gene3D" id="3.40.190.10">
    <property type="entry name" value="Periplasmic binding protein-like II"/>
    <property type="match status" value="2"/>
</dbReference>
<keyword evidence="5 15" id="KW-0812">Transmembrane</keyword>
<dbReference type="OrthoDB" id="5984008at2759"/>
<feature type="transmembrane region" description="Helical" evidence="15">
    <location>
        <begin position="683"/>
        <end position="701"/>
    </location>
</feature>
<dbReference type="InterPro" id="IPR001828">
    <property type="entry name" value="ANF_lig-bd_rcpt"/>
</dbReference>
<proteinExistence type="inferred from homology"/>
<feature type="transmembrane region" description="Helical" evidence="15">
    <location>
        <begin position="713"/>
        <end position="731"/>
    </location>
</feature>
<organism evidence="17 18">
    <name type="scientific">Phoenix dactylifera</name>
    <name type="common">Date palm</name>
    <dbReference type="NCBI Taxonomy" id="42345"/>
    <lineage>
        <taxon>Eukaryota</taxon>
        <taxon>Viridiplantae</taxon>
        <taxon>Streptophyta</taxon>
        <taxon>Embryophyta</taxon>
        <taxon>Tracheophyta</taxon>
        <taxon>Spermatophyta</taxon>
        <taxon>Magnoliopsida</taxon>
        <taxon>Liliopsida</taxon>
        <taxon>Arecaceae</taxon>
        <taxon>Coryphoideae</taxon>
        <taxon>Phoeniceae</taxon>
        <taxon>Phoenix</taxon>
    </lineage>
</organism>
<evidence type="ECO:0000256" key="6">
    <source>
        <dbReference type="ARBA" id="ARBA00022729"/>
    </source>
</evidence>
<accession>A0A8B8ZX29</accession>
<keyword evidence="17" id="KW-1185">Reference proteome</keyword>
<evidence type="ECO:0000256" key="5">
    <source>
        <dbReference type="ARBA" id="ARBA00022692"/>
    </source>
</evidence>
<dbReference type="Proteomes" id="UP000228380">
    <property type="component" value="Unplaced"/>
</dbReference>
<dbReference type="PIRSF" id="PIRSF037090">
    <property type="entry name" value="Iontro_Glu-like_rcpt_pln"/>
    <property type="match status" value="1"/>
</dbReference>
<dbReference type="PRINTS" id="PR01176">
    <property type="entry name" value="GABABRECEPTR"/>
</dbReference>
<evidence type="ECO:0000256" key="11">
    <source>
        <dbReference type="ARBA" id="ARBA00023180"/>
    </source>
</evidence>
<comment type="subcellular location">
    <subcellularLocation>
        <location evidence="1">Membrane</location>
        <topology evidence="1">Multi-pass membrane protein</topology>
    </subcellularLocation>
</comment>
<evidence type="ECO:0000259" key="16">
    <source>
        <dbReference type="SMART" id="SM00079"/>
    </source>
</evidence>
<dbReference type="FunFam" id="3.40.190.10:FF:000103">
    <property type="entry name" value="Glutamate receptor"/>
    <property type="match status" value="1"/>
</dbReference>
<dbReference type="GO" id="GO:0015276">
    <property type="term" value="F:ligand-gated monoatomic ion channel activity"/>
    <property type="evidence" value="ECO:0007669"/>
    <property type="project" value="InterPro"/>
</dbReference>
<evidence type="ECO:0000256" key="15">
    <source>
        <dbReference type="SAM" id="Phobius"/>
    </source>
</evidence>
<dbReference type="RefSeq" id="XP_038976098.1">
    <property type="nucleotide sequence ID" value="XM_039120170.1"/>
</dbReference>
<comment type="similarity">
    <text evidence="2">Belongs to the glutamate-gated ion channel (TC 1.A.10.1) family.</text>
</comment>
<feature type="transmembrane region" description="Helical" evidence="15">
    <location>
        <begin position="924"/>
        <end position="948"/>
    </location>
</feature>
<dbReference type="InterPro" id="IPR044440">
    <property type="entry name" value="GABAb_receptor_plant_PBP1"/>
</dbReference>
<keyword evidence="6" id="KW-0732">Signal</keyword>
<evidence type="ECO:0000256" key="7">
    <source>
        <dbReference type="ARBA" id="ARBA00022989"/>
    </source>
</evidence>
<dbReference type="FunFam" id="3.40.50.2300:FF:000310">
    <property type="entry name" value="Glutamate receptor"/>
    <property type="match status" value="1"/>
</dbReference>
<dbReference type="SUPFAM" id="SSF53850">
    <property type="entry name" value="Periplasmic binding protein-like II"/>
    <property type="match status" value="1"/>
</dbReference>
<dbReference type="SMART" id="SM00079">
    <property type="entry name" value="PBPe"/>
    <property type="match status" value="1"/>
</dbReference>
<keyword evidence="4" id="KW-0813">Transport</keyword>
<name>A0A8B8ZX29_PHODC</name>
<keyword evidence="9 15" id="KW-0472">Membrane</keyword>
<dbReference type="InterPro" id="IPR019594">
    <property type="entry name" value="Glu/Gly-bd"/>
</dbReference>
<evidence type="ECO:0000256" key="9">
    <source>
        <dbReference type="ARBA" id="ARBA00023136"/>
    </source>
</evidence>
<keyword evidence="10" id="KW-0675">Receptor</keyword>
<dbReference type="FunFam" id="3.40.50.2300:FF:000169">
    <property type="entry name" value="Glutamate receptor"/>
    <property type="match status" value="1"/>
</dbReference>
<feature type="domain" description="Ionotropic glutamate receptor C-terminal" evidence="16">
    <location>
        <begin position="559"/>
        <end position="903"/>
    </location>
</feature>
<keyword evidence="8" id="KW-0406">Ion transport</keyword>
<dbReference type="InterPro" id="IPR015683">
    <property type="entry name" value="Ionotropic_Glu_rcpt"/>
</dbReference>
<keyword evidence="7 15" id="KW-1133">Transmembrane helix</keyword>
<evidence type="ECO:0000256" key="13">
    <source>
        <dbReference type="ARBA" id="ARBA00023303"/>
    </source>
</evidence>
<dbReference type="Pfam" id="PF00060">
    <property type="entry name" value="Lig_chan"/>
    <property type="match status" value="1"/>
</dbReference>
<evidence type="ECO:0000313" key="17">
    <source>
        <dbReference type="Proteomes" id="UP000228380"/>
    </source>
</evidence>
<keyword evidence="12" id="KW-1071">Ligand-gated ion channel</keyword>
<evidence type="ECO:0000256" key="3">
    <source>
        <dbReference type="ARBA" id="ARBA00011095"/>
    </source>
</evidence>
<dbReference type="KEGG" id="pda:120107020"/>
<evidence type="ECO:0000313" key="18">
    <source>
        <dbReference type="RefSeq" id="XP_038976098.1"/>
    </source>
</evidence>
<evidence type="ECO:0000256" key="1">
    <source>
        <dbReference type="ARBA" id="ARBA00004141"/>
    </source>
</evidence>
<evidence type="ECO:0000256" key="10">
    <source>
        <dbReference type="ARBA" id="ARBA00023170"/>
    </source>
</evidence>
<dbReference type="SUPFAM" id="SSF53822">
    <property type="entry name" value="Periplasmic binding protein-like I"/>
    <property type="match status" value="1"/>
</dbReference>
<dbReference type="InterPro" id="IPR001320">
    <property type="entry name" value="Iontro_rcpt_C"/>
</dbReference>
<evidence type="ECO:0000256" key="8">
    <source>
        <dbReference type="ARBA" id="ARBA00023065"/>
    </source>
</evidence>
<comment type="function">
    <text evidence="14">Glutamate-gated receptor that probably acts as a non-selective cation channel. May be involved in light-signal transduction and calcium homeostasis via the regulation of calcium influx into cells.</text>
</comment>
<feature type="transmembrane region" description="Helical" evidence="15">
    <location>
        <begin position="743"/>
        <end position="761"/>
    </location>
</feature>
<comment type="subunit">
    <text evidence="3">May form heteromers.</text>
</comment>
<dbReference type="FunFam" id="1.10.287.70:FF:000163">
    <property type="entry name" value="Glutamate receptor"/>
    <property type="match status" value="1"/>
</dbReference>
<protein>
    <submittedName>
        <fullName evidence="18">Glutamate receptor 2.7-like</fullName>
    </submittedName>
</protein>
<evidence type="ECO:0000256" key="14">
    <source>
        <dbReference type="ARBA" id="ARBA00049638"/>
    </source>
</evidence>
<dbReference type="CDD" id="cd19990">
    <property type="entry name" value="PBP1_GABAb_receptor_plant"/>
    <property type="match status" value="1"/>
</dbReference>
<dbReference type="GeneID" id="120107020"/>
<dbReference type="Pfam" id="PF10613">
    <property type="entry name" value="Lig_chan-Glu_bd"/>
    <property type="match status" value="1"/>
</dbReference>
<dbReference type="CDD" id="cd13686">
    <property type="entry name" value="GluR_Plant"/>
    <property type="match status" value="1"/>
</dbReference>
<reference evidence="18" key="1">
    <citation type="submission" date="2025-08" db="UniProtKB">
        <authorList>
            <consortium name="RefSeq"/>
        </authorList>
    </citation>
    <scope>IDENTIFICATION</scope>
    <source>
        <tissue evidence="18">Young leaves</tissue>
    </source>
</reference>
<evidence type="ECO:0000256" key="12">
    <source>
        <dbReference type="ARBA" id="ARBA00023286"/>
    </source>
</evidence>
<dbReference type="Gene3D" id="3.40.50.2300">
    <property type="match status" value="3"/>
</dbReference>